<comment type="subcellular location">
    <subcellularLocation>
        <location evidence="1">Secreted</location>
    </subcellularLocation>
</comment>
<proteinExistence type="inferred from homology"/>
<feature type="region of interest" description="Disordered" evidence="6">
    <location>
        <begin position="36"/>
        <end position="55"/>
    </location>
</feature>
<dbReference type="AlphaFoldDB" id="A0AA88MNI8"/>
<dbReference type="EMBL" id="JAUPFM010000009">
    <property type="protein sequence ID" value="KAK2841752.1"/>
    <property type="molecule type" value="Genomic_DNA"/>
</dbReference>
<evidence type="ECO:0000256" key="3">
    <source>
        <dbReference type="ARBA" id="ARBA00022514"/>
    </source>
</evidence>
<keyword evidence="5 7" id="KW-0732">Signal</keyword>
<evidence type="ECO:0000256" key="1">
    <source>
        <dbReference type="ARBA" id="ARBA00004613"/>
    </source>
</evidence>
<dbReference type="SUPFAM" id="SSF57501">
    <property type="entry name" value="Cystine-knot cytokines"/>
    <property type="match status" value="1"/>
</dbReference>
<comment type="caution">
    <text evidence="8">The sequence shown here is derived from an EMBL/GenBank/DDBJ whole genome shotgun (WGS) entry which is preliminary data.</text>
</comment>
<feature type="chain" id="PRO_5041673420" description="Interleukin 17C" evidence="7">
    <location>
        <begin position="19"/>
        <end position="166"/>
    </location>
</feature>
<name>A0AA88MNI8_CHASR</name>
<keyword evidence="4" id="KW-0964">Secreted</keyword>
<dbReference type="GO" id="GO:0005615">
    <property type="term" value="C:extracellular space"/>
    <property type="evidence" value="ECO:0007669"/>
    <property type="project" value="UniProtKB-KW"/>
</dbReference>
<accession>A0AA88MNI8</accession>
<evidence type="ECO:0000256" key="4">
    <source>
        <dbReference type="ARBA" id="ARBA00022525"/>
    </source>
</evidence>
<dbReference type="Pfam" id="PF06083">
    <property type="entry name" value="IL17"/>
    <property type="match status" value="1"/>
</dbReference>
<gene>
    <name evidence="8" type="ORF">Q5P01_011952</name>
</gene>
<dbReference type="PRINTS" id="PR01932">
    <property type="entry name" value="INTRLEUKIN17"/>
</dbReference>
<dbReference type="GO" id="GO:0006954">
    <property type="term" value="P:inflammatory response"/>
    <property type="evidence" value="ECO:0007669"/>
    <property type="project" value="InterPro"/>
</dbReference>
<feature type="signal peptide" evidence="7">
    <location>
        <begin position="1"/>
        <end position="18"/>
    </location>
</feature>
<evidence type="ECO:0008006" key="10">
    <source>
        <dbReference type="Google" id="ProtNLM"/>
    </source>
</evidence>
<keyword evidence="9" id="KW-1185">Reference proteome</keyword>
<evidence type="ECO:0000256" key="5">
    <source>
        <dbReference type="ARBA" id="ARBA00022729"/>
    </source>
</evidence>
<evidence type="ECO:0000313" key="9">
    <source>
        <dbReference type="Proteomes" id="UP001187415"/>
    </source>
</evidence>
<dbReference type="GO" id="GO:0005125">
    <property type="term" value="F:cytokine activity"/>
    <property type="evidence" value="ECO:0007669"/>
    <property type="project" value="UniProtKB-KW"/>
</dbReference>
<protein>
    <recommendedName>
        <fullName evidence="10">Interleukin 17C</fullName>
    </recommendedName>
</protein>
<dbReference type="InterPro" id="IPR010345">
    <property type="entry name" value="IL-17_fam"/>
</dbReference>
<dbReference type="InterPro" id="IPR020440">
    <property type="entry name" value="IL-17_chr"/>
</dbReference>
<comment type="similarity">
    <text evidence="2">Belongs to the IL-17 family.</text>
</comment>
<evidence type="ECO:0000256" key="7">
    <source>
        <dbReference type="SAM" id="SignalP"/>
    </source>
</evidence>
<dbReference type="Gene3D" id="2.10.90.10">
    <property type="entry name" value="Cystine-knot cytokines"/>
    <property type="match status" value="1"/>
</dbReference>
<dbReference type="Proteomes" id="UP001187415">
    <property type="component" value="Unassembled WGS sequence"/>
</dbReference>
<keyword evidence="3" id="KW-0202">Cytokine</keyword>
<evidence type="ECO:0000256" key="6">
    <source>
        <dbReference type="SAM" id="MobiDB-lite"/>
    </source>
</evidence>
<evidence type="ECO:0000313" key="8">
    <source>
        <dbReference type="EMBL" id="KAK2841752.1"/>
    </source>
</evidence>
<sequence>MDIKQLLIFGLLLVPVWTCKINQCCDKDKVSKMAKKKLKTHYQHPPEPPATAAPDSPVVCPVELYQQPLKSLHDRSLSPWRYVSVTREDHFPSTYAEAQCLCSGCILIRDTNHGAVESHDYNSVPIKQSRVFLKRELCDDGENYYLKPVSVEVAVGCTCARVQSSP</sequence>
<evidence type="ECO:0000256" key="2">
    <source>
        <dbReference type="ARBA" id="ARBA00007236"/>
    </source>
</evidence>
<organism evidence="8 9">
    <name type="scientific">Channa striata</name>
    <name type="common">Snakehead murrel</name>
    <name type="synonym">Ophicephalus striatus</name>
    <dbReference type="NCBI Taxonomy" id="64152"/>
    <lineage>
        <taxon>Eukaryota</taxon>
        <taxon>Metazoa</taxon>
        <taxon>Chordata</taxon>
        <taxon>Craniata</taxon>
        <taxon>Vertebrata</taxon>
        <taxon>Euteleostomi</taxon>
        <taxon>Actinopterygii</taxon>
        <taxon>Neopterygii</taxon>
        <taxon>Teleostei</taxon>
        <taxon>Neoteleostei</taxon>
        <taxon>Acanthomorphata</taxon>
        <taxon>Anabantaria</taxon>
        <taxon>Anabantiformes</taxon>
        <taxon>Channoidei</taxon>
        <taxon>Channidae</taxon>
        <taxon>Channa</taxon>
    </lineage>
</organism>
<dbReference type="InterPro" id="IPR029034">
    <property type="entry name" value="Cystine-knot_cytokine"/>
</dbReference>
<reference evidence="8" key="1">
    <citation type="submission" date="2023-07" db="EMBL/GenBank/DDBJ databases">
        <title>Chromosome-level Genome Assembly of Striped Snakehead (Channa striata).</title>
        <authorList>
            <person name="Liu H."/>
        </authorList>
    </citation>
    <scope>NUCLEOTIDE SEQUENCE</scope>
    <source>
        <strain evidence="8">Gz</strain>
        <tissue evidence="8">Muscle</tissue>
    </source>
</reference>